<dbReference type="GO" id="GO:0005634">
    <property type="term" value="C:nucleus"/>
    <property type="evidence" value="ECO:0007669"/>
    <property type="project" value="TreeGrafter"/>
</dbReference>
<organism evidence="3 4">
    <name type="scientific">Ascobolus immersus RN42</name>
    <dbReference type="NCBI Taxonomy" id="1160509"/>
    <lineage>
        <taxon>Eukaryota</taxon>
        <taxon>Fungi</taxon>
        <taxon>Dikarya</taxon>
        <taxon>Ascomycota</taxon>
        <taxon>Pezizomycotina</taxon>
        <taxon>Pezizomycetes</taxon>
        <taxon>Pezizales</taxon>
        <taxon>Ascobolaceae</taxon>
        <taxon>Ascobolus</taxon>
    </lineage>
</organism>
<dbReference type="OrthoDB" id="2094269at2759"/>
<protein>
    <submittedName>
        <fullName evidence="3">FSH1-domain-containing protein</fullName>
    </submittedName>
</protein>
<dbReference type="Proteomes" id="UP000275078">
    <property type="component" value="Unassembled WGS sequence"/>
</dbReference>
<sequence length="252" mass="27999">MLHGYTQSAPSFSIKTKVLEKHLSKYFPPTTLHYANGPIRLGWEDLPQSAPPINSDFIEPYRPPPPPEELPLAYAWWKKKGDNYVGVDETFKSLSEVLDKEGPFDGVVGFSQGAALAVALASALETSRRAKVPASWNFTTQHPPMKFAVSFSGFRAPPGVSGGEMDFLYEPRVQTPTLHYIGNADEIVTPERSQMCVNACQGARVHTFPGSHYVPSSKVYLDWMAAFIRDILAGVKIDGEEEAWEDDDDYPF</sequence>
<feature type="domain" description="Serine hydrolase" evidence="2">
    <location>
        <begin position="1"/>
        <end position="221"/>
    </location>
</feature>
<dbReference type="InterPro" id="IPR005645">
    <property type="entry name" value="FSH-like_dom"/>
</dbReference>
<proteinExistence type="predicted"/>
<gene>
    <name evidence="3" type="ORF">BJ508DRAFT_417653</name>
</gene>
<evidence type="ECO:0000256" key="1">
    <source>
        <dbReference type="ARBA" id="ARBA00022801"/>
    </source>
</evidence>
<evidence type="ECO:0000313" key="3">
    <source>
        <dbReference type="EMBL" id="RPA76286.1"/>
    </source>
</evidence>
<dbReference type="AlphaFoldDB" id="A0A3N4HTD8"/>
<dbReference type="PANTHER" id="PTHR48070">
    <property type="entry name" value="ESTERASE OVCA2"/>
    <property type="match status" value="1"/>
</dbReference>
<keyword evidence="4" id="KW-1185">Reference proteome</keyword>
<dbReference type="InterPro" id="IPR029058">
    <property type="entry name" value="AB_hydrolase_fold"/>
</dbReference>
<dbReference type="InterPro" id="IPR050593">
    <property type="entry name" value="LovG"/>
</dbReference>
<reference evidence="3 4" key="1">
    <citation type="journal article" date="2018" name="Nat. Ecol. Evol.">
        <title>Pezizomycetes genomes reveal the molecular basis of ectomycorrhizal truffle lifestyle.</title>
        <authorList>
            <person name="Murat C."/>
            <person name="Payen T."/>
            <person name="Noel B."/>
            <person name="Kuo A."/>
            <person name="Morin E."/>
            <person name="Chen J."/>
            <person name="Kohler A."/>
            <person name="Krizsan K."/>
            <person name="Balestrini R."/>
            <person name="Da Silva C."/>
            <person name="Montanini B."/>
            <person name="Hainaut M."/>
            <person name="Levati E."/>
            <person name="Barry K.W."/>
            <person name="Belfiori B."/>
            <person name="Cichocki N."/>
            <person name="Clum A."/>
            <person name="Dockter R.B."/>
            <person name="Fauchery L."/>
            <person name="Guy J."/>
            <person name="Iotti M."/>
            <person name="Le Tacon F."/>
            <person name="Lindquist E.A."/>
            <person name="Lipzen A."/>
            <person name="Malagnac F."/>
            <person name="Mello A."/>
            <person name="Molinier V."/>
            <person name="Miyauchi S."/>
            <person name="Poulain J."/>
            <person name="Riccioni C."/>
            <person name="Rubini A."/>
            <person name="Sitrit Y."/>
            <person name="Splivallo R."/>
            <person name="Traeger S."/>
            <person name="Wang M."/>
            <person name="Zifcakova L."/>
            <person name="Wipf D."/>
            <person name="Zambonelli A."/>
            <person name="Paolocci F."/>
            <person name="Nowrousian M."/>
            <person name="Ottonello S."/>
            <person name="Baldrian P."/>
            <person name="Spatafora J.W."/>
            <person name="Henrissat B."/>
            <person name="Nagy L.G."/>
            <person name="Aury J.M."/>
            <person name="Wincker P."/>
            <person name="Grigoriev I.V."/>
            <person name="Bonfante P."/>
            <person name="Martin F.M."/>
        </authorList>
    </citation>
    <scope>NUCLEOTIDE SEQUENCE [LARGE SCALE GENOMIC DNA]</scope>
    <source>
        <strain evidence="3 4">RN42</strain>
    </source>
</reference>
<dbReference type="PANTHER" id="PTHR48070:SF6">
    <property type="entry name" value="ESTERASE OVCA2"/>
    <property type="match status" value="1"/>
</dbReference>
<dbReference type="EMBL" id="ML119747">
    <property type="protein sequence ID" value="RPA76286.1"/>
    <property type="molecule type" value="Genomic_DNA"/>
</dbReference>
<dbReference type="Pfam" id="PF03959">
    <property type="entry name" value="FSH1"/>
    <property type="match status" value="1"/>
</dbReference>
<evidence type="ECO:0000313" key="4">
    <source>
        <dbReference type="Proteomes" id="UP000275078"/>
    </source>
</evidence>
<dbReference type="STRING" id="1160509.A0A3N4HTD8"/>
<accession>A0A3N4HTD8</accession>
<dbReference type="SUPFAM" id="SSF53474">
    <property type="entry name" value="alpha/beta-Hydrolases"/>
    <property type="match status" value="1"/>
</dbReference>
<evidence type="ECO:0000259" key="2">
    <source>
        <dbReference type="Pfam" id="PF03959"/>
    </source>
</evidence>
<dbReference type="GO" id="GO:0016787">
    <property type="term" value="F:hydrolase activity"/>
    <property type="evidence" value="ECO:0007669"/>
    <property type="project" value="UniProtKB-KW"/>
</dbReference>
<dbReference type="GO" id="GO:0005737">
    <property type="term" value="C:cytoplasm"/>
    <property type="evidence" value="ECO:0007669"/>
    <property type="project" value="TreeGrafter"/>
</dbReference>
<name>A0A3N4HTD8_ASCIM</name>
<keyword evidence="1" id="KW-0378">Hydrolase</keyword>
<dbReference type="GO" id="GO:0019748">
    <property type="term" value="P:secondary metabolic process"/>
    <property type="evidence" value="ECO:0007669"/>
    <property type="project" value="TreeGrafter"/>
</dbReference>
<dbReference type="Gene3D" id="3.40.50.1820">
    <property type="entry name" value="alpha/beta hydrolase"/>
    <property type="match status" value="1"/>
</dbReference>